<sequence>MAHKEKPQTPPPPLPRRDPGATNPPTPKNGAFQVFKGGKK</sequence>
<dbReference type="Proteomes" id="UP000756710">
    <property type="component" value="Unassembled WGS sequence"/>
</dbReference>
<keyword evidence="3" id="KW-1185">Reference proteome</keyword>
<protein>
    <submittedName>
        <fullName evidence="2">Uncharacterized protein</fullName>
    </submittedName>
</protein>
<evidence type="ECO:0000313" key="2">
    <source>
        <dbReference type="EMBL" id="MBP2066721.1"/>
    </source>
</evidence>
<proteinExistence type="predicted"/>
<accession>A0ABS4N5N9</accession>
<organism evidence="2 3">
    <name type="scientific">Streptomyces iranensis</name>
    <dbReference type="NCBI Taxonomy" id="576784"/>
    <lineage>
        <taxon>Bacteria</taxon>
        <taxon>Bacillati</taxon>
        <taxon>Actinomycetota</taxon>
        <taxon>Actinomycetes</taxon>
        <taxon>Kitasatosporales</taxon>
        <taxon>Streptomycetaceae</taxon>
        <taxon>Streptomyces</taxon>
        <taxon>Streptomyces violaceusniger group</taxon>
    </lineage>
</organism>
<gene>
    <name evidence="2" type="ORF">J2Z30_007777</name>
</gene>
<name>A0ABS4N5N9_9ACTN</name>
<evidence type="ECO:0000313" key="3">
    <source>
        <dbReference type="Proteomes" id="UP000756710"/>
    </source>
</evidence>
<comment type="caution">
    <text evidence="2">The sequence shown here is derived from an EMBL/GenBank/DDBJ whole genome shotgun (WGS) entry which is preliminary data.</text>
</comment>
<feature type="region of interest" description="Disordered" evidence="1">
    <location>
        <begin position="1"/>
        <end position="40"/>
    </location>
</feature>
<evidence type="ECO:0000256" key="1">
    <source>
        <dbReference type="SAM" id="MobiDB-lite"/>
    </source>
</evidence>
<reference evidence="2 3" key="1">
    <citation type="submission" date="2021-03" db="EMBL/GenBank/DDBJ databases">
        <title>Genomic Encyclopedia of Type Strains, Phase IV (KMG-IV): sequencing the most valuable type-strain genomes for metagenomic binning, comparative biology and taxonomic classification.</title>
        <authorList>
            <person name="Goeker M."/>
        </authorList>
    </citation>
    <scope>NUCLEOTIDE SEQUENCE [LARGE SCALE GENOMIC DNA]</scope>
    <source>
        <strain evidence="2 3">DSM 41954</strain>
    </source>
</reference>
<dbReference type="RefSeq" id="WP_281062802.1">
    <property type="nucleotide sequence ID" value="NZ_BAABDR010000042.1"/>
</dbReference>
<dbReference type="EMBL" id="JAGGLR010000026">
    <property type="protein sequence ID" value="MBP2066721.1"/>
    <property type="molecule type" value="Genomic_DNA"/>
</dbReference>